<keyword evidence="3" id="KW-1185">Reference proteome</keyword>
<dbReference type="RefSeq" id="WP_084949538.1">
    <property type="nucleotide sequence ID" value="NZ_MZZM01000014.1"/>
</dbReference>
<proteinExistence type="predicted"/>
<dbReference type="InterPro" id="IPR005025">
    <property type="entry name" value="FMN_Rdtase-like_dom"/>
</dbReference>
<accession>A0A1X0Y9W7</accession>
<name>A0A1X0Y9W7_MYCSI</name>
<dbReference type="Pfam" id="PF03358">
    <property type="entry name" value="FMN_red"/>
    <property type="match status" value="1"/>
</dbReference>
<comment type="caution">
    <text evidence="2">The sequence shown here is derived from an EMBL/GenBank/DDBJ whole genome shotgun (WGS) entry which is preliminary data.</text>
</comment>
<dbReference type="EMBL" id="MZZM01000014">
    <property type="protein sequence ID" value="ORJ61892.1"/>
    <property type="molecule type" value="Genomic_DNA"/>
</dbReference>
<dbReference type="Proteomes" id="UP000193040">
    <property type="component" value="Unassembled WGS sequence"/>
</dbReference>
<gene>
    <name evidence="2" type="ORF">B5M45_09230</name>
</gene>
<evidence type="ECO:0000313" key="3">
    <source>
        <dbReference type="Proteomes" id="UP000193040"/>
    </source>
</evidence>
<dbReference type="GO" id="GO:0016491">
    <property type="term" value="F:oxidoreductase activity"/>
    <property type="evidence" value="ECO:0007669"/>
    <property type="project" value="InterPro"/>
</dbReference>
<protein>
    <submittedName>
        <fullName evidence="2">Flavodoxin</fullName>
    </submittedName>
</protein>
<reference evidence="2 3" key="1">
    <citation type="submission" date="2017-03" db="EMBL/GenBank/DDBJ databases">
        <title>Genomic insights into Mycobacterium simiae human colonization.</title>
        <authorList>
            <person name="Steffani J.L."/>
            <person name="Brunck M.E."/>
            <person name="Cruz E."/>
            <person name="Montiel R."/>
            <person name="Barona F."/>
        </authorList>
    </citation>
    <scope>NUCLEOTIDE SEQUENCE [LARGE SCALE GENOMIC DNA]</scope>
    <source>
        <strain evidence="2 3">MsiGto</strain>
    </source>
</reference>
<feature type="domain" description="NADPH-dependent FMN reductase-like" evidence="1">
    <location>
        <begin position="13"/>
        <end position="152"/>
    </location>
</feature>
<dbReference type="AlphaFoldDB" id="A0A1X0Y9W7"/>
<organism evidence="2 3">
    <name type="scientific">Mycobacterium simiae</name>
    <name type="common">Mycobacterium habana</name>
    <dbReference type="NCBI Taxonomy" id="1784"/>
    <lineage>
        <taxon>Bacteria</taxon>
        <taxon>Bacillati</taxon>
        <taxon>Actinomycetota</taxon>
        <taxon>Actinomycetes</taxon>
        <taxon>Mycobacteriales</taxon>
        <taxon>Mycobacteriaceae</taxon>
        <taxon>Mycobacterium</taxon>
        <taxon>Mycobacterium simiae complex</taxon>
    </lineage>
</organism>
<dbReference type="SUPFAM" id="SSF52218">
    <property type="entry name" value="Flavoproteins"/>
    <property type="match status" value="1"/>
</dbReference>
<dbReference type="Gene3D" id="3.40.50.360">
    <property type="match status" value="1"/>
</dbReference>
<sequence>MSIEGSARDGTPTVVALVCSLKPSPAPSSSELIAEHVLEQMRGAGAHCESIRCVDYAIKPGVEADMGPGDQWPQLREKVLGADILVLATPVWLGHMSSVAQRVLERLDAELSNTDDAGRPAMVGKVAMVAVVGNEDGAHKVTADAFQALNDIGYTISAQASTYWNGEAMQTTDYRDLDKVPDAVTSATAAAARNAVHLAGVLHGGTYPPYE</sequence>
<evidence type="ECO:0000259" key="1">
    <source>
        <dbReference type="Pfam" id="PF03358"/>
    </source>
</evidence>
<dbReference type="STRING" id="1784.VC42_20905"/>
<evidence type="ECO:0000313" key="2">
    <source>
        <dbReference type="EMBL" id="ORJ61892.1"/>
    </source>
</evidence>
<dbReference type="InterPro" id="IPR029039">
    <property type="entry name" value="Flavoprotein-like_sf"/>
</dbReference>